<dbReference type="Gene3D" id="3.40.50.300">
    <property type="entry name" value="P-loop containing nucleotide triphosphate hydrolases"/>
    <property type="match status" value="1"/>
</dbReference>
<dbReference type="AlphaFoldDB" id="A0AAE1DMQ1"/>
<evidence type="ECO:0000256" key="1">
    <source>
        <dbReference type="ARBA" id="ARBA00008535"/>
    </source>
</evidence>
<proteinExistence type="inferred from homology"/>
<dbReference type="Proteomes" id="UP001283361">
    <property type="component" value="Unassembled WGS sequence"/>
</dbReference>
<dbReference type="PANTHER" id="PTHR10903">
    <property type="entry name" value="GTPASE, IMAP FAMILY MEMBER-RELATED"/>
    <property type="match status" value="1"/>
</dbReference>
<evidence type="ECO:0000256" key="3">
    <source>
        <dbReference type="ARBA" id="ARBA00023134"/>
    </source>
</evidence>
<evidence type="ECO:0000256" key="4">
    <source>
        <dbReference type="SAM" id="Phobius"/>
    </source>
</evidence>
<evidence type="ECO:0000313" key="7">
    <source>
        <dbReference type="Proteomes" id="UP001283361"/>
    </source>
</evidence>
<dbReference type="PROSITE" id="PS51720">
    <property type="entry name" value="G_AIG1"/>
    <property type="match status" value="1"/>
</dbReference>
<evidence type="ECO:0000256" key="2">
    <source>
        <dbReference type="ARBA" id="ARBA00022741"/>
    </source>
</evidence>
<keyword evidence="2" id="KW-0547">Nucleotide-binding</keyword>
<dbReference type="GO" id="GO:0005525">
    <property type="term" value="F:GTP binding"/>
    <property type="evidence" value="ECO:0007669"/>
    <property type="project" value="UniProtKB-KW"/>
</dbReference>
<feature type="transmembrane region" description="Helical" evidence="4">
    <location>
        <begin position="232"/>
        <end position="250"/>
    </location>
</feature>
<gene>
    <name evidence="6" type="ORF">RRG08_039854</name>
</gene>
<evidence type="ECO:0000313" key="6">
    <source>
        <dbReference type="EMBL" id="KAK3776264.1"/>
    </source>
</evidence>
<dbReference type="Pfam" id="PF04548">
    <property type="entry name" value="AIG1"/>
    <property type="match status" value="1"/>
</dbReference>
<dbReference type="InterPro" id="IPR006703">
    <property type="entry name" value="G_AIG1"/>
</dbReference>
<organism evidence="6 7">
    <name type="scientific">Elysia crispata</name>
    <name type="common">lettuce slug</name>
    <dbReference type="NCBI Taxonomy" id="231223"/>
    <lineage>
        <taxon>Eukaryota</taxon>
        <taxon>Metazoa</taxon>
        <taxon>Spiralia</taxon>
        <taxon>Lophotrochozoa</taxon>
        <taxon>Mollusca</taxon>
        <taxon>Gastropoda</taxon>
        <taxon>Heterobranchia</taxon>
        <taxon>Euthyneura</taxon>
        <taxon>Panpulmonata</taxon>
        <taxon>Sacoglossa</taxon>
        <taxon>Placobranchoidea</taxon>
        <taxon>Plakobranchidae</taxon>
        <taxon>Elysia</taxon>
    </lineage>
</organism>
<reference evidence="6" key="1">
    <citation type="journal article" date="2023" name="G3 (Bethesda)">
        <title>A reference genome for the long-term kleptoplast-retaining sea slug Elysia crispata morphotype clarki.</title>
        <authorList>
            <person name="Eastman K.E."/>
            <person name="Pendleton A.L."/>
            <person name="Shaikh M.A."/>
            <person name="Suttiyut T."/>
            <person name="Ogas R."/>
            <person name="Tomko P."/>
            <person name="Gavelis G."/>
            <person name="Widhalm J.R."/>
            <person name="Wisecaver J.H."/>
        </authorList>
    </citation>
    <scope>NUCLEOTIDE SEQUENCE</scope>
    <source>
        <strain evidence="6">ECLA1</strain>
    </source>
</reference>
<comment type="similarity">
    <text evidence="1">Belongs to the TRAFAC class TrmE-Era-EngA-EngB-Septin-like GTPase superfamily. AIG1/Toc34/Toc159-like paraseptin GTPase family. IAN subfamily.</text>
</comment>
<keyword evidence="3" id="KW-0342">GTP-binding</keyword>
<sequence>MAMVDKPESKKLFIHLLGKTGTGKSSTGNTILGRKSFRCEPSTSAVTNEIQSETGSLGSREMQVVDGPGLEDEHLMKAFKNVVENNKDSVHVFLMIWRYGDPFTTDDTAMINAMRKTFGRSVIRNHVIIVMTCGDNFKADTEESKMTFKSWCEKQKGTFSRLLRECQGRIVLIENSRSEGNLDETAVLSLTHQILGLKAATGKGLDKNNQSWGNIFQTSHLFGGITRLSYKFGVPIISITALCAIIYYFGWRKERCKPIQEKSMLAFALKFNLF</sequence>
<dbReference type="SUPFAM" id="SSF52540">
    <property type="entry name" value="P-loop containing nucleoside triphosphate hydrolases"/>
    <property type="match status" value="1"/>
</dbReference>
<accession>A0AAE1DMQ1</accession>
<keyword evidence="4" id="KW-0812">Transmembrane</keyword>
<name>A0AAE1DMQ1_9GAST</name>
<keyword evidence="7" id="KW-1185">Reference proteome</keyword>
<feature type="domain" description="AIG1-type G" evidence="5">
    <location>
        <begin position="9"/>
        <end position="216"/>
    </location>
</feature>
<keyword evidence="4" id="KW-0472">Membrane</keyword>
<dbReference type="InterPro" id="IPR027417">
    <property type="entry name" value="P-loop_NTPase"/>
</dbReference>
<evidence type="ECO:0000259" key="5">
    <source>
        <dbReference type="PROSITE" id="PS51720"/>
    </source>
</evidence>
<dbReference type="EMBL" id="JAWDGP010003233">
    <property type="protein sequence ID" value="KAK3776264.1"/>
    <property type="molecule type" value="Genomic_DNA"/>
</dbReference>
<dbReference type="InterPro" id="IPR045058">
    <property type="entry name" value="GIMA/IAN/Toc"/>
</dbReference>
<comment type="caution">
    <text evidence="6">The sequence shown here is derived from an EMBL/GenBank/DDBJ whole genome shotgun (WGS) entry which is preliminary data.</text>
</comment>
<dbReference type="PANTHER" id="PTHR10903:SF184">
    <property type="entry name" value="GTP-BINDING PROTEIN A"/>
    <property type="match status" value="1"/>
</dbReference>
<keyword evidence="4" id="KW-1133">Transmembrane helix</keyword>
<protein>
    <recommendedName>
        <fullName evidence="5">AIG1-type G domain-containing protein</fullName>
    </recommendedName>
</protein>